<gene>
    <name evidence="1" type="ORF">NCTC13093_01506</name>
</gene>
<protein>
    <submittedName>
        <fullName evidence="1">Phage major capsid protein E</fullName>
    </submittedName>
</protein>
<evidence type="ECO:0000313" key="2">
    <source>
        <dbReference type="Proteomes" id="UP000250086"/>
    </source>
</evidence>
<dbReference type="RefSeq" id="WP_113744215.1">
    <property type="nucleotide sequence ID" value="NZ_UAPU01000005.1"/>
</dbReference>
<dbReference type="Gene3D" id="3.30.1930.10">
    <property type="entry name" value="capsid protein of prophage domain"/>
    <property type="match status" value="1"/>
</dbReference>
<sequence length="352" mass="39512">MSTQTGNVSLYDFRTLLGVVQQMPREHTFLRDTFFPTTKTFMTKEVDIDIIGPDKRKLAPFVHRYTGGTFSYRDGYSTKSYQPARIAPMMITTADEAFTRAPGETIYSQFNPAQRMNAIVADNLKQLDKQITRREEWMAAQALFTGKIEMKGEGVNDVLTMWDNAKKPETDIATKWDQPNATPFDDLVACVDKVGELSGRTANKLIVGRKVLKVLMNFLVKDGSLDPRRINLGHIEPAKVQANGVQYIGTLLYPHLDIYAYTETFVDDAGTNTPLVPDNIAFLASDGAMTTRAYGIVDIIDENNNIRFVEGSRVANSWVQRDTPAGRVVQMISHPLMIVNEPYAFHVMKVLS</sequence>
<organism evidence="1 2">
    <name type="scientific">Anaerobiospirillum thomasii</name>
    <dbReference type="NCBI Taxonomy" id="179995"/>
    <lineage>
        <taxon>Bacteria</taxon>
        <taxon>Pseudomonadati</taxon>
        <taxon>Pseudomonadota</taxon>
        <taxon>Gammaproteobacteria</taxon>
        <taxon>Aeromonadales</taxon>
        <taxon>Succinivibrionaceae</taxon>
        <taxon>Anaerobiospirillum</taxon>
    </lineage>
</organism>
<dbReference type="EMBL" id="UAPV01000001">
    <property type="protein sequence ID" value="SPT70101.1"/>
    <property type="molecule type" value="Genomic_DNA"/>
</dbReference>
<dbReference type="Gene3D" id="3.15.30.10">
    <property type="entry name" value="putative capsid protein of prophage domain like"/>
    <property type="match status" value="1"/>
</dbReference>
<dbReference type="OrthoDB" id="5449178at2"/>
<name>A0A2X0WX53_9GAMM</name>
<accession>A0A2X0WX53</accession>
<dbReference type="InterPro" id="IPR005564">
    <property type="entry name" value="Major_capsid_GpE"/>
</dbReference>
<proteinExistence type="inferred from homology"/>
<keyword evidence="2" id="KW-1185">Reference proteome</keyword>
<reference evidence="1 2" key="1">
    <citation type="submission" date="2018-06" db="EMBL/GenBank/DDBJ databases">
        <authorList>
            <consortium name="Pathogen Informatics"/>
            <person name="Doyle S."/>
        </authorList>
    </citation>
    <scope>NUCLEOTIDE SEQUENCE [LARGE SCALE GENOMIC DNA]</scope>
    <source>
        <strain evidence="1 2">NCTC13093</strain>
    </source>
</reference>
<dbReference type="AlphaFoldDB" id="A0A2X0WX53"/>
<evidence type="ECO:0000313" key="1">
    <source>
        <dbReference type="EMBL" id="SPT70101.1"/>
    </source>
</evidence>
<dbReference type="HAMAP" id="MF_04133">
    <property type="entry name" value="CAPSID_LAMBDA"/>
    <property type="match status" value="1"/>
</dbReference>
<dbReference type="Proteomes" id="UP000250086">
    <property type="component" value="Unassembled WGS sequence"/>
</dbReference>
<dbReference type="Pfam" id="PF03864">
    <property type="entry name" value="Phage_cap_E"/>
    <property type="match status" value="1"/>
</dbReference>